<evidence type="ECO:0000256" key="1">
    <source>
        <dbReference type="ARBA" id="ARBA00022801"/>
    </source>
</evidence>
<dbReference type="NCBIfam" id="TIGR00369">
    <property type="entry name" value="unchar_dom_1"/>
    <property type="match status" value="1"/>
</dbReference>
<dbReference type="SUPFAM" id="SSF54637">
    <property type="entry name" value="Thioesterase/thiol ester dehydrase-isomerase"/>
    <property type="match status" value="1"/>
</dbReference>
<evidence type="ECO:0000259" key="2">
    <source>
        <dbReference type="Pfam" id="PF03061"/>
    </source>
</evidence>
<evidence type="ECO:0000313" key="3">
    <source>
        <dbReference type="EMBL" id="NMQ20793.1"/>
    </source>
</evidence>
<organism evidence="3 4">
    <name type="scientific">Candidatus Competibacter phosphatis</name>
    <dbReference type="NCBI Taxonomy" id="221280"/>
    <lineage>
        <taxon>Bacteria</taxon>
        <taxon>Pseudomonadati</taxon>
        <taxon>Pseudomonadota</taxon>
        <taxon>Gammaproteobacteria</taxon>
        <taxon>Candidatus Competibacteraceae</taxon>
        <taxon>Candidatus Competibacter</taxon>
    </lineage>
</organism>
<accession>A0ABX1TRT2</accession>
<dbReference type="RefSeq" id="WP_169250061.1">
    <property type="nucleotide sequence ID" value="NZ_SPMZ01000063.1"/>
</dbReference>
<dbReference type="InterPro" id="IPR006683">
    <property type="entry name" value="Thioestr_dom"/>
</dbReference>
<dbReference type="EMBL" id="SPMZ01000063">
    <property type="protein sequence ID" value="NMQ20793.1"/>
    <property type="molecule type" value="Genomic_DNA"/>
</dbReference>
<dbReference type="Gene3D" id="3.10.129.10">
    <property type="entry name" value="Hotdog Thioesterase"/>
    <property type="match status" value="1"/>
</dbReference>
<dbReference type="PANTHER" id="PTHR42856">
    <property type="entry name" value="ACYL-COENZYME A THIOESTERASE PAAI"/>
    <property type="match status" value="1"/>
</dbReference>
<keyword evidence="4" id="KW-1185">Reference proteome</keyword>
<dbReference type="Pfam" id="PF03061">
    <property type="entry name" value="4HBT"/>
    <property type="match status" value="1"/>
</dbReference>
<feature type="domain" description="Thioesterase" evidence="2">
    <location>
        <begin position="36"/>
        <end position="107"/>
    </location>
</feature>
<dbReference type="Proteomes" id="UP000760480">
    <property type="component" value="Unassembled WGS sequence"/>
</dbReference>
<dbReference type="InterPro" id="IPR029069">
    <property type="entry name" value="HotDog_dom_sf"/>
</dbReference>
<evidence type="ECO:0000313" key="4">
    <source>
        <dbReference type="Proteomes" id="UP000760480"/>
    </source>
</evidence>
<dbReference type="InterPro" id="IPR003736">
    <property type="entry name" value="PAAI_dom"/>
</dbReference>
<proteinExistence type="predicted"/>
<dbReference type="PANTHER" id="PTHR42856:SF1">
    <property type="entry name" value="ACYL-COENZYME A THIOESTERASE PAAI"/>
    <property type="match status" value="1"/>
</dbReference>
<sequence>MLDPFMITLGLQGEVPRPGQARVWGTIRPEFLNSWGSAHGGFLYAVADAAFALASNSHGTLAVALAAHMEYLQASQAGAEVEALATEAHLGRRTAVYRVEVRSGSTLLALFTGTVYRRIGQDSSLSADR</sequence>
<name>A0ABX1TRT2_9GAMM</name>
<reference evidence="3 4" key="1">
    <citation type="submission" date="2019-03" db="EMBL/GenBank/DDBJ databases">
        <title>Metabolic reconstructions from genomes of highly enriched 'Candidatus Accumulibacter' and 'Candidatus Competibacter' bioreactor populations.</title>
        <authorList>
            <person name="Annavajhala M.K."/>
            <person name="Welles L."/>
            <person name="Abbas B."/>
            <person name="Sorokin D."/>
            <person name="Park H."/>
            <person name="Van Loosdrecht M."/>
            <person name="Chandran K."/>
        </authorList>
    </citation>
    <scope>NUCLEOTIDE SEQUENCE [LARGE SCALE GENOMIC DNA]</scope>
    <source>
        <strain evidence="3 4">SBR_G</strain>
    </source>
</reference>
<dbReference type="InterPro" id="IPR052723">
    <property type="entry name" value="Acyl-CoA_thioesterase_PaaI"/>
</dbReference>
<protein>
    <submittedName>
        <fullName evidence="3">Hotdog fold thioesterase</fullName>
    </submittedName>
</protein>
<keyword evidence="1" id="KW-0378">Hydrolase</keyword>
<comment type="caution">
    <text evidence="3">The sequence shown here is derived from an EMBL/GenBank/DDBJ whole genome shotgun (WGS) entry which is preliminary data.</text>
</comment>
<gene>
    <name evidence="3" type="ORF">E4P82_17290</name>
</gene>
<dbReference type="CDD" id="cd03443">
    <property type="entry name" value="PaaI_thioesterase"/>
    <property type="match status" value="1"/>
</dbReference>